<dbReference type="eggNOG" id="KOG0236">
    <property type="taxonomic scope" value="Eukaryota"/>
</dbReference>
<keyword evidence="3" id="KW-1185">Reference proteome</keyword>
<organism evidence="2 3">
    <name type="scientific">Phaeoacremonium minimum (strain UCR-PA7)</name>
    <name type="common">Esca disease fungus</name>
    <name type="synonym">Togninia minima</name>
    <dbReference type="NCBI Taxonomy" id="1286976"/>
    <lineage>
        <taxon>Eukaryota</taxon>
        <taxon>Fungi</taxon>
        <taxon>Dikarya</taxon>
        <taxon>Ascomycota</taxon>
        <taxon>Pezizomycotina</taxon>
        <taxon>Sordariomycetes</taxon>
        <taxon>Sordariomycetidae</taxon>
        <taxon>Togniniales</taxon>
        <taxon>Togniniaceae</taxon>
        <taxon>Phaeoacremonium</taxon>
    </lineage>
</organism>
<name>R8BE42_PHAM7</name>
<dbReference type="PROSITE" id="PS50801">
    <property type="entry name" value="STAS"/>
    <property type="match status" value="1"/>
</dbReference>
<dbReference type="OrthoDB" id="288203at2759"/>
<evidence type="ECO:0000313" key="3">
    <source>
        <dbReference type="Proteomes" id="UP000014074"/>
    </source>
</evidence>
<dbReference type="Pfam" id="PF01740">
    <property type="entry name" value="STAS"/>
    <property type="match status" value="1"/>
</dbReference>
<dbReference type="InterPro" id="IPR002645">
    <property type="entry name" value="STAS_dom"/>
</dbReference>
<dbReference type="Proteomes" id="UP000014074">
    <property type="component" value="Unassembled WGS sequence"/>
</dbReference>
<dbReference type="Gene3D" id="3.30.750.24">
    <property type="entry name" value="STAS domain"/>
    <property type="match status" value="1"/>
</dbReference>
<sequence>MLTVYIYKHTRRTELDKYDKIGDRPWNDPGPRRGKTVSDDVATRPILRAVILDFSAVNFVDVTSVQALIDLRNQFQRYATPSTVEWYFAAVNNPWSKRALVAAGFGAASQSVDGDKEITPANQIVTVAPSQVLTAKSDASGSVSEKKPGDDLEAGVAITPVISSPTIGDDGKLVEQPHEDYNGKLAPVWGLNRPFFFIDVATAVDSAILHAQSR</sequence>
<gene>
    <name evidence="2" type="ORF">UCRPA7_7009</name>
</gene>
<reference evidence="3" key="1">
    <citation type="journal article" date="2013" name="Genome Announc.">
        <title>Draft genome sequence of the ascomycete Phaeoacremonium aleophilum strain UCR-PA7, a causal agent of the esca disease complex in grapevines.</title>
        <authorList>
            <person name="Blanco-Ulate B."/>
            <person name="Rolshausen P."/>
            <person name="Cantu D."/>
        </authorList>
    </citation>
    <scope>NUCLEOTIDE SEQUENCE [LARGE SCALE GENOMIC DNA]</scope>
    <source>
        <strain evidence="3">UCR-PA7</strain>
    </source>
</reference>
<protein>
    <submittedName>
        <fullName evidence="2">Putative sulfate permease 2 protein</fullName>
    </submittedName>
</protein>
<evidence type="ECO:0000313" key="2">
    <source>
        <dbReference type="EMBL" id="EON97574.1"/>
    </source>
</evidence>
<dbReference type="AlphaFoldDB" id="R8BE42"/>
<proteinExistence type="predicted"/>
<evidence type="ECO:0000259" key="1">
    <source>
        <dbReference type="PROSITE" id="PS50801"/>
    </source>
</evidence>
<accession>R8BE42</accession>
<dbReference type="InterPro" id="IPR036513">
    <property type="entry name" value="STAS_dom_sf"/>
</dbReference>
<dbReference type="EMBL" id="KB933264">
    <property type="protein sequence ID" value="EON97574.1"/>
    <property type="molecule type" value="Genomic_DNA"/>
</dbReference>
<dbReference type="HOGENOM" id="CLU_1343167_0_0_1"/>
<dbReference type="CDD" id="cd07042">
    <property type="entry name" value="STAS_SulP_like_sulfate_transporter"/>
    <property type="match status" value="1"/>
</dbReference>
<dbReference type="GeneID" id="19327726"/>
<feature type="domain" description="STAS" evidence="1">
    <location>
        <begin position="48"/>
        <end position="143"/>
    </location>
</feature>
<dbReference type="KEGG" id="tmn:UCRPA7_7009"/>
<dbReference type="RefSeq" id="XP_007917735.1">
    <property type="nucleotide sequence ID" value="XM_007919544.1"/>
</dbReference>
<dbReference type="SUPFAM" id="SSF52091">
    <property type="entry name" value="SpoIIaa-like"/>
    <property type="match status" value="1"/>
</dbReference>